<dbReference type="RefSeq" id="XP_009552660.1">
    <property type="nucleotide sequence ID" value="XM_009554365.1"/>
</dbReference>
<dbReference type="Gene3D" id="2.60.120.200">
    <property type="match status" value="2"/>
</dbReference>
<dbReference type="eggNOG" id="ENOG502RZ0M">
    <property type="taxonomic scope" value="Eukaryota"/>
</dbReference>
<dbReference type="PANTHER" id="PTHR40124:SF1">
    <property type="entry name" value="DISAGGREGATASE RELATED REPEAT PROTEIN"/>
    <property type="match status" value="1"/>
</dbReference>
<feature type="compositionally biased region" description="Pro residues" evidence="1">
    <location>
        <begin position="135"/>
        <end position="147"/>
    </location>
</feature>
<dbReference type="InterPro" id="IPR048958">
    <property type="entry name" value="Polysacc_lyase_14"/>
</dbReference>
<dbReference type="GeneID" id="20677152"/>
<dbReference type="PANTHER" id="PTHR40124">
    <property type="match status" value="1"/>
</dbReference>
<dbReference type="Proteomes" id="UP000030671">
    <property type="component" value="Unassembled WGS sequence"/>
</dbReference>
<feature type="domain" description="Polysaccharide lyase 14" evidence="3">
    <location>
        <begin position="616"/>
        <end position="651"/>
    </location>
</feature>
<reference evidence="4 5" key="1">
    <citation type="journal article" date="2012" name="New Phytol.">
        <title>Insight into trade-off between wood decay and parasitism from the genome of a fungal forest pathogen.</title>
        <authorList>
            <person name="Olson A."/>
            <person name="Aerts A."/>
            <person name="Asiegbu F."/>
            <person name="Belbahri L."/>
            <person name="Bouzid O."/>
            <person name="Broberg A."/>
            <person name="Canback B."/>
            <person name="Coutinho P.M."/>
            <person name="Cullen D."/>
            <person name="Dalman K."/>
            <person name="Deflorio G."/>
            <person name="van Diepen L.T."/>
            <person name="Dunand C."/>
            <person name="Duplessis S."/>
            <person name="Durling M."/>
            <person name="Gonthier P."/>
            <person name="Grimwood J."/>
            <person name="Fossdal C.G."/>
            <person name="Hansson D."/>
            <person name="Henrissat B."/>
            <person name="Hietala A."/>
            <person name="Himmelstrand K."/>
            <person name="Hoffmeister D."/>
            <person name="Hogberg N."/>
            <person name="James T.Y."/>
            <person name="Karlsson M."/>
            <person name="Kohler A."/>
            <person name="Kues U."/>
            <person name="Lee Y.H."/>
            <person name="Lin Y.C."/>
            <person name="Lind M."/>
            <person name="Lindquist E."/>
            <person name="Lombard V."/>
            <person name="Lucas S."/>
            <person name="Lunden K."/>
            <person name="Morin E."/>
            <person name="Murat C."/>
            <person name="Park J."/>
            <person name="Raffaello T."/>
            <person name="Rouze P."/>
            <person name="Salamov A."/>
            <person name="Schmutz J."/>
            <person name="Solheim H."/>
            <person name="Stahlberg J."/>
            <person name="Velez H."/>
            <person name="de Vries R.P."/>
            <person name="Wiebenga A."/>
            <person name="Woodward S."/>
            <person name="Yakovlev I."/>
            <person name="Garbelotto M."/>
            <person name="Martin F."/>
            <person name="Grigoriev I.V."/>
            <person name="Stenlid J."/>
        </authorList>
    </citation>
    <scope>NUCLEOTIDE SEQUENCE [LARGE SCALE GENOMIC DNA]</scope>
    <source>
        <strain evidence="4 5">TC 32-1</strain>
    </source>
</reference>
<dbReference type="InParanoid" id="W4JNT8"/>
<evidence type="ECO:0000256" key="1">
    <source>
        <dbReference type="SAM" id="MobiDB-lite"/>
    </source>
</evidence>
<dbReference type="AlphaFoldDB" id="W4JNT8"/>
<feature type="compositionally biased region" description="Polar residues" evidence="1">
    <location>
        <begin position="98"/>
        <end position="110"/>
    </location>
</feature>
<feature type="domain" description="Polysaccharide lyase 14" evidence="3">
    <location>
        <begin position="272"/>
        <end position="443"/>
    </location>
</feature>
<proteinExistence type="predicted"/>
<evidence type="ECO:0000259" key="3">
    <source>
        <dbReference type="Pfam" id="PF21294"/>
    </source>
</evidence>
<evidence type="ECO:0000256" key="2">
    <source>
        <dbReference type="SAM" id="SignalP"/>
    </source>
</evidence>
<feature type="region of interest" description="Disordered" evidence="1">
    <location>
        <begin position="440"/>
        <end position="517"/>
    </location>
</feature>
<sequence length="671" mass="69603">MTQAVSSILFSTLSCLLVLLLLHFHIQRAHCIPLAPIGNASDLDAPPSSSPPPIVAAGLAGGSVFLFPTPTAQSTLITDTTASLAQSASQGSAPSTTMVEESSTLASNLPSSIHDTTTTQSSSTADSTTSMPTTSPDPDPTPVPSLTPTPATAWAAPATMTDLVSFNVTHFASGKQNLNFVDGIPDIASASASASALSSISASSSFPTSSGATSTAFTSAISSESGLTSVLDSPVATPVPLPSPSPNPITILNLANLNPDPNSNLTLPPTLFRLIYPALSINPGNSHAPIGGAEFYASPLNLTAAHNVTLDYSVFFPADFDWVKGGKLPGLYGGHKGCSGGNDAKTCWSTRLMWREGGKGEVYLYAPKTHQTPALCALPPQTVCDVTYGLSLARGSFHFARGAWTHVRQTVVLNTPGAQDGGLRLEIDDTVVIDRGDVYYRSIPSPDDGEGDSPEDGDGDNDGDSDDAHVRTGSHGPPKPQPNKQPDSKPKPQPKPTPKPRPPSAPPDSGDGGGLLGGLLGGLGDLLGSRRVGLTFARDEGDLRARARDYGDGAVNVVPWSAPAPVIIGDKDASEAEVIDAGMSLSANGDDDGQTNGLVGFSGLFFRRVIFAHRLTADSQMISCATCSTFFGGNDDEWASPRDQFTWFKEFAMTINDGFEETGLGGRDGVT</sequence>
<keyword evidence="5" id="KW-1185">Reference proteome</keyword>
<gene>
    <name evidence="4" type="ORF">HETIRDRAFT_461229</name>
</gene>
<dbReference type="KEGG" id="hir:HETIRDRAFT_461229"/>
<feature type="region of interest" description="Disordered" evidence="1">
    <location>
        <begin position="87"/>
        <end position="151"/>
    </location>
</feature>
<feature type="compositionally biased region" description="Low complexity" evidence="1">
    <location>
        <begin position="111"/>
        <end position="134"/>
    </location>
</feature>
<organism evidence="4 5">
    <name type="scientific">Heterobasidion irregulare (strain TC 32-1)</name>
    <dbReference type="NCBI Taxonomy" id="747525"/>
    <lineage>
        <taxon>Eukaryota</taxon>
        <taxon>Fungi</taxon>
        <taxon>Dikarya</taxon>
        <taxon>Basidiomycota</taxon>
        <taxon>Agaricomycotina</taxon>
        <taxon>Agaricomycetes</taxon>
        <taxon>Russulales</taxon>
        <taxon>Bondarzewiaceae</taxon>
        <taxon>Heterobasidion</taxon>
        <taxon>Heterobasidion annosum species complex</taxon>
    </lineage>
</organism>
<feature type="signal peptide" evidence="2">
    <location>
        <begin position="1"/>
        <end position="31"/>
    </location>
</feature>
<protein>
    <recommendedName>
        <fullName evidence="3">Polysaccharide lyase 14 domain-containing protein</fullName>
    </recommendedName>
</protein>
<feature type="chain" id="PRO_5004843963" description="Polysaccharide lyase 14 domain-containing protein" evidence="2">
    <location>
        <begin position="32"/>
        <end position="671"/>
    </location>
</feature>
<dbReference type="Pfam" id="PF21294">
    <property type="entry name" value="Polysacc_lyase_14"/>
    <property type="match status" value="2"/>
</dbReference>
<dbReference type="OrthoDB" id="10069995at2759"/>
<dbReference type="EMBL" id="KI925466">
    <property type="protein sequence ID" value="ETW75222.1"/>
    <property type="molecule type" value="Genomic_DNA"/>
</dbReference>
<feature type="compositionally biased region" description="Low complexity" evidence="1">
    <location>
        <begin position="87"/>
        <end position="97"/>
    </location>
</feature>
<evidence type="ECO:0000313" key="5">
    <source>
        <dbReference type="Proteomes" id="UP000030671"/>
    </source>
</evidence>
<accession>W4JNT8</accession>
<name>W4JNT8_HETIT</name>
<dbReference type="HOGENOM" id="CLU_026510_0_0_1"/>
<evidence type="ECO:0000313" key="4">
    <source>
        <dbReference type="EMBL" id="ETW75222.1"/>
    </source>
</evidence>
<keyword evidence="2" id="KW-0732">Signal</keyword>
<feature type="compositionally biased region" description="Acidic residues" evidence="1">
    <location>
        <begin position="447"/>
        <end position="465"/>
    </location>
</feature>
<feature type="compositionally biased region" description="Pro residues" evidence="1">
    <location>
        <begin position="491"/>
        <end position="506"/>
    </location>
</feature>